<sequence>MLQRGFRLILSDGDFADDEFSADAVTSARFNPHGDLRWLATSGQSKTEVLRFGFATGGEGLLWEDAEPPDLTFLGSARDQDDAFDRAGYRGLETRDRDDQPSGVVLWRLARRHDRDPRRRVDARARVILFCCRHFEGR</sequence>
<dbReference type="Proteomes" id="UP000002531">
    <property type="component" value="Chromosome"/>
</dbReference>
<organism evidence="1 2">
    <name type="scientific">Nitrobacter winogradskyi (strain ATCC 25391 / DSM 10237 / CIP 104748 / NCIMB 11846 / Nb-255)</name>
    <dbReference type="NCBI Taxonomy" id="323098"/>
    <lineage>
        <taxon>Bacteria</taxon>
        <taxon>Pseudomonadati</taxon>
        <taxon>Pseudomonadota</taxon>
        <taxon>Alphaproteobacteria</taxon>
        <taxon>Hyphomicrobiales</taxon>
        <taxon>Nitrobacteraceae</taxon>
        <taxon>Nitrobacter</taxon>
    </lineage>
</organism>
<proteinExistence type="predicted"/>
<gene>
    <name evidence="1" type="ordered locus">Nwi_0967</name>
</gene>
<dbReference type="KEGG" id="nwi:Nwi_0967"/>
<protein>
    <submittedName>
        <fullName evidence="1">Uncharacterized protein</fullName>
    </submittedName>
</protein>
<reference evidence="1 2" key="1">
    <citation type="journal article" date="2006" name="Appl. Environ. Microbiol.">
        <title>Genome sequence of the chemolithoautotrophic nitrite-oxidizing bacterium Nitrobacter winogradskyi Nb-255.</title>
        <authorList>
            <person name="Starkenburg S.R."/>
            <person name="Chain P.S."/>
            <person name="Sayavedra-Soto L.A."/>
            <person name="Hauser L."/>
            <person name="Land M.L."/>
            <person name="Larimer F.W."/>
            <person name="Malfatti S.A."/>
            <person name="Klotz M.G."/>
            <person name="Bottomley P.J."/>
            <person name="Arp D.J."/>
            <person name="Hickey W.J."/>
        </authorList>
    </citation>
    <scope>NUCLEOTIDE SEQUENCE [LARGE SCALE GENOMIC DNA]</scope>
    <source>
        <strain evidence="2">ATCC 25391 / DSM 10237 / CIP 104748 / NCIMB 11846 / Nb-255</strain>
    </source>
</reference>
<dbReference type="HOGENOM" id="CLU_1853111_0_0_5"/>
<dbReference type="EMBL" id="CP000115">
    <property type="protein sequence ID" value="ABA04229.1"/>
    <property type="molecule type" value="Genomic_DNA"/>
</dbReference>
<name>Q3SU12_NITWN</name>
<evidence type="ECO:0000313" key="2">
    <source>
        <dbReference type="Proteomes" id="UP000002531"/>
    </source>
</evidence>
<evidence type="ECO:0000313" key="1">
    <source>
        <dbReference type="EMBL" id="ABA04229.1"/>
    </source>
</evidence>
<dbReference type="AlphaFoldDB" id="Q3SU12"/>
<keyword evidence="2" id="KW-1185">Reference proteome</keyword>
<accession>Q3SU12</accession>